<organism evidence="2 3">
    <name type="scientific">Ophiocordyceps unilateralis</name>
    <name type="common">Zombie-ant fungus</name>
    <name type="synonym">Torrubia unilateralis</name>
    <dbReference type="NCBI Taxonomy" id="268505"/>
    <lineage>
        <taxon>Eukaryota</taxon>
        <taxon>Fungi</taxon>
        <taxon>Dikarya</taxon>
        <taxon>Ascomycota</taxon>
        <taxon>Pezizomycotina</taxon>
        <taxon>Sordariomycetes</taxon>
        <taxon>Hypocreomycetidae</taxon>
        <taxon>Hypocreales</taxon>
        <taxon>Ophiocordycipitaceae</taxon>
        <taxon>Ophiocordyceps</taxon>
    </lineage>
</organism>
<dbReference type="AlphaFoldDB" id="A0A2A9PIK1"/>
<keyword evidence="3" id="KW-1185">Reference proteome</keyword>
<gene>
    <name evidence="2" type="ORF">XA68_10512</name>
</gene>
<feature type="region of interest" description="Disordered" evidence="1">
    <location>
        <begin position="136"/>
        <end position="156"/>
    </location>
</feature>
<proteinExistence type="predicted"/>
<evidence type="ECO:0000313" key="3">
    <source>
        <dbReference type="Proteomes" id="UP000037136"/>
    </source>
</evidence>
<evidence type="ECO:0000313" key="2">
    <source>
        <dbReference type="EMBL" id="PFH60713.1"/>
    </source>
</evidence>
<dbReference type="EMBL" id="LAZP02000112">
    <property type="protein sequence ID" value="PFH60713.1"/>
    <property type="molecule type" value="Genomic_DNA"/>
</dbReference>
<protein>
    <submittedName>
        <fullName evidence="2">Uncharacterized protein</fullName>
    </submittedName>
</protein>
<accession>A0A2A9PIK1</accession>
<dbReference type="Proteomes" id="UP000037136">
    <property type="component" value="Unassembled WGS sequence"/>
</dbReference>
<reference evidence="2 3" key="1">
    <citation type="journal article" date="2015" name="BMC Genomics">
        <title>Gene expression during zombie ant biting behavior reflects the complexity underlying fungal parasitic behavioral manipulation.</title>
        <authorList>
            <person name="de Bekker C."/>
            <person name="Ohm R.A."/>
            <person name="Loreto R.G."/>
            <person name="Sebastian A."/>
            <person name="Albert I."/>
            <person name="Merrow M."/>
            <person name="Brachmann A."/>
            <person name="Hughes D.P."/>
        </authorList>
    </citation>
    <scope>NUCLEOTIDE SEQUENCE [LARGE SCALE GENOMIC DNA]</scope>
    <source>
        <strain evidence="2 3">SC16a</strain>
    </source>
</reference>
<evidence type="ECO:0000256" key="1">
    <source>
        <dbReference type="SAM" id="MobiDB-lite"/>
    </source>
</evidence>
<reference evidence="2 3" key="2">
    <citation type="journal article" date="2017" name="Sci. Rep.">
        <title>Ant-infecting Ophiocordyceps genomes reveal a high diversity of potential behavioral manipulation genes and a possible major role for enterotoxins.</title>
        <authorList>
            <person name="de Bekker C."/>
            <person name="Ohm R.A."/>
            <person name="Evans H.C."/>
            <person name="Brachmann A."/>
            <person name="Hughes D.P."/>
        </authorList>
    </citation>
    <scope>NUCLEOTIDE SEQUENCE [LARGE SCALE GENOMIC DNA]</scope>
    <source>
        <strain evidence="2 3">SC16a</strain>
    </source>
</reference>
<comment type="caution">
    <text evidence="2">The sequence shown here is derived from an EMBL/GenBank/DDBJ whole genome shotgun (WGS) entry which is preliminary data.</text>
</comment>
<sequence length="184" mass="19927">MSASDRSLVAGFKEEHGVEESCDAGWAEDATRRLHAPSVPSLFFRSELPLLSRARRIDGVAHVVIPLPKPVGDARFRRSEDSSSSCRRRAGAELSLCEQTRREPLRNCALRWGHSTHQQASALPCTALSARDVAHGRCATSKPSDRPVRRSPASTSTAPVWLAPIFEFAVGAGLAPVPLPRARG</sequence>
<name>A0A2A9PIK1_OPHUN</name>